<gene>
    <name evidence="1" type="ORF">E5336_08565</name>
</gene>
<dbReference type="Proteomes" id="UP000308836">
    <property type="component" value="Unassembled WGS sequence"/>
</dbReference>
<evidence type="ECO:0000313" key="2">
    <source>
        <dbReference type="Proteomes" id="UP000308836"/>
    </source>
</evidence>
<protein>
    <submittedName>
        <fullName evidence="1">JAB domain-containing protein</fullName>
    </submittedName>
</protein>
<organism evidence="1 2">
    <name type="scientific">Dubosiella muris</name>
    <dbReference type="NCBI Taxonomy" id="3038133"/>
    <lineage>
        <taxon>Bacteria</taxon>
        <taxon>Bacillati</taxon>
        <taxon>Bacillota</taxon>
        <taxon>Erysipelotrichia</taxon>
        <taxon>Erysipelotrichales</taxon>
        <taxon>Erysipelotrichaceae</taxon>
        <taxon>Dubosiella</taxon>
    </lineage>
</organism>
<accession>A0AC61R6H6</accession>
<evidence type="ECO:0000313" key="1">
    <source>
        <dbReference type="EMBL" id="TGY65460.1"/>
    </source>
</evidence>
<sequence length="224" mass="25548">MRIKEMEHMQRPREKALRDGIGTLSDAELAALILSSGNKQRTVDQIAHDLVRQSKGFSRLTDMTLEELMQIDGIREAKGLQIVAALELSKRAMKARSYMFSIESPADVAVWFEMEYGVLKQEHFVCVYLDTKGKIITHKTLFKGSLNASLVHPREIFKEAFLQNAHAILLVHNHPSNDVTPSEDDRKTTTRLLEVADTMGIQIMDHIIVGKDRYYSFKQHDALR</sequence>
<keyword evidence="2" id="KW-1185">Reference proteome</keyword>
<dbReference type="EMBL" id="SRYG01000017">
    <property type="protein sequence ID" value="TGY65460.1"/>
    <property type="molecule type" value="Genomic_DNA"/>
</dbReference>
<name>A0AC61R6H6_9FIRM</name>
<reference evidence="1" key="1">
    <citation type="submission" date="2019-04" db="EMBL/GenBank/DDBJ databases">
        <title>Microbes associate with the intestines of laboratory mice.</title>
        <authorList>
            <person name="Navarre W."/>
            <person name="Wong E."/>
            <person name="Huang K."/>
            <person name="Tropini C."/>
            <person name="Ng K."/>
            <person name="Yu B."/>
        </authorList>
    </citation>
    <scope>NUCLEOTIDE SEQUENCE</scope>
    <source>
        <strain evidence="1">NM09_H32</strain>
    </source>
</reference>
<comment type="caution">
    <text evidence="1">The sequence shown here is derived from an EMBL/GenBank/DDBJ whole genome shotgun (WGS) entry which is preliminary data.</text>
</comment>
<proteinExistence type="predicted"/>